<accession>A0AAV1FG29</accession>
<dbReference type="AlphaFoldDB" id="A0AAV1FG29"/>
<sequence>MGPKKTLTAEEGDDIKNSLDFLSEEISIVKLQQKSILDLVEEVKALRTQNAKKDQRLVHLERQWRSWRSTPGPMM</sequence>
<proteinExistence type="predicted"/>
<name>A0AAV1FG29_XYRNO</name>
<protein>
    <submittedName>
        <fullName evidence="1">Uncharacterized protein LOC120437470</fullName>
    </submittedName>
</protein>
<reference evidence="1" key="1">
    <citation type="submission" date="2023-08" db="EMBL/GenBank/DDBJ databases">
        <authorList>
            <person name="Alioto T."/>
            <person name="Alioto T."/>
            <person name="Gomez Garrido J."/>
        </authorList>
    </citation>
    <scope>NUCLEOTIDE SEQUENCE</scope>
</reference>
<gene>
    <name evidence="1" type="ORF">XNOV1_A011770</name>
</gene>
<keyword evidence="2" id="KW-1185">Reference proteome</keyword>
<dbReference type="Proteomes" id="UP001178508">
    <property type="component" value="Chromosome 7"/>
</dbReference>
<organism evidence="1 2">
    <name type="scientific">Xyrichtys novacula</name>
    <name type="common">Pearly razorfish</name>
    <name type="synonym">Hemipteronotus novacula</name>
    <dbReference type="NCBI Taxonomy" id="13765"/>
    <lineage>
        <taxon>Eukaryota</taxon>
        <taxon>Metazoa</taxon>
        <taxon>Chordata</taxon>
        <taxon>Craniata</taxon>
        <taxon>Vertebrata</taxon>
        <taxon>Euteleostomi</taxon>
        <taxon>Actinopterygii</taxon>
        <taxon>Neopterygii</taxon>
        <taxon>Teleostei</taxon>
        <taxon>Neoteleostei</taxon>
        <taxon>Acanthomorphata</taxon>
        <taxon>Eupercaria</taxon>
        <taxon>Labriformes</taxon>
        <taxon>Labridae</taxon>
        <taxon>Xyrichtys</taxon>
    </lineage>
</organism>
<dbReference type="EMBL" id="OY660870">
    <property type="protein sequence ID" value="CAJ1059656.1"/>
    <property type="molecule type" value="Genomic_DNA"/>
</dbReference>
<evidence type="ECO:0000313" key="1">
    <source>
        <dbReference type="EMBL" id="CAJ1059656.1"/>
    </source>
</evidence>
<evidence type="ECO:0000313" key="2">
    <source>
        <dbReference type="Proteomes" id="UP001178508"/>
    </source>
</evidence>